<evidence type="ECO:0000313" key="1">
    <source>
        <dbReference type="Proteomes" id="UP000095287"/>
    </source>
</evidence>
<sequence length="150" mass="16922">MSSDFRSSFSSKHFLKKVFKKVSFKAKGGNSDYDCRPQRRSIIRDTQKLEAIEAALPQKTASPAQTQPDDASLQAARDLLLGQQRLNTRQIAWQPMRRMVSWQPMKRDNREAVIKAVEAKLAEVLRAAELLGVSAVDVLADLKLRNALQQ</sequence>
<protein>
    <submittedName>
        <fullName evidence="2">Required for respiratory growth protein 8, mitochondrial</fullName>
    </submittedName>
</protein>
<name>A0A1I7ZVF2_9BILA</name>
<keyword evidence="1" id="KW-1185">Reference proteome</keyword>
<accession>A0A1I7ZVF2</accession>
<dbReference type="WBParaSite" id="L893_g29999.t1">
    <property type="protein sequence ID" value="L893_g29999.t1"/>
    <property type="gene ID" value="L893_g29999"/>
</dbReference>
<dbReference type="AlphaFoldDB" id="A0A1I7ZVF2"/>
<evidence type="ECO:0000313" key="2">
    <source>
        <dbReference type="WBParaSite" id="L893_g29999.t1"/>
    </source>
</evidence>
<reference evidence="2" key="1">
    <citation type="submission" date="2016-11" db="UniProtKB">
        <authorList>
            <consortium name="WormBaseParasite"/>
        </authorList>
    </citation>
    <scope>IDENTIFICATION</scope>
</reference>
<dbReference type="Proteomes" id="UP000095287">
    <property type="component" value="Unplaced"/>
</dbReference>
<organism evidence="1 2">
    <name type="scientific">Steinernema glaseri</name>
    <dbReference type="NCBI Taxonomy" id="37863"/>
    <lineage>
        <taxon>Eukaryota</taxon>
        <taxon>Metazoa</taxon>
        <taxon>Ecdysozoa</taxon>
        <taxon>Nematoda</taxon>
        <taxon>Chromadorea</taxon>
        <taxon>Rhabditida</taxon>
        <taxon>Tylenchina</taxon>
        <taxon>Panagrolaimomorpha</taxon>
        <taxon>Strongyloidoidea</taxon>
        <taxon>Steinernematidae</taxon>
        <taxon>Steinernema</taxon>
    </lineage>
</organism>
<proteinExistence type="predicted"/>